<feature type="region of interest" description="Disordered" evidence="1">
    <location>
        <begin position="37"/>
        <end position="75"/>
    </location>
</feature>
<sequence>MMWLFTQVFLLCLVSFLAGSALTAVALLVPVRRARSAAQEREESSVPKVPVVVGPDGVEVEPTKSADTKPEPVEA</sequence>
<name>A0ABR6BFV2_9PSEU</name>
<dbReference type="Proteomes" id="UP000517916">
    <property type="component" value="Unassembled WGS sequence"/>
</dbReference>
<protein>
    <submittedName>
        <fullName evidence="2">Uncharacterized protein</fullName>
    </submittedName>
</protein>
<reference evidence="2 3" key="1">
    <citation type="submission" date="2020-08" db="EMBL/GenBank/DDBJ databases">
        <title>Genomic Encyclopedia of Archaeal and Bacterial Type Strains, Phase II (KMG-II): from individual species to whole genera.</title>
        <authorList>
            <person name="Goeker M."/>
        </authorList>
    </citation>
    <scope>NUCLEOTIDE SEQUENCE [LARGE SCALE GENOMIC DNA]</scope>
    <source>
        <strain evidence="2 3">DSM 43850</strain>
    </source>
</reference>
<evidence type="ECO:0000256" key="1">
    <source>
        <dbReference type="SAM" id="MobiDB-lite"/>
    </source>
</evidence>
<keyword evidence="3" id="KW-1185">Reference proteome</keyword>
<proteinExistence type="predicted"/>
<feature type="compositionally biased region" description="Basic and acidic residues" evidence="1">
    <location>
        <begin position="61"/>
        <end position="75"/>
    </location>
</feature>
<evidence type="ECO:0000313" key="2">
    <source>
        <dbReference type="EMBL" id="MBA8925767.1"/>
    </source>
</evidence>
<dbReference type="EMBL" id="JACJID010000002">
    <property type="protein sequence ID" value="MBA8925767.1"/>
    <property type="molecule type" value="Genomic_DNA"/>
</dbReference>
<organism evidence="2 3">
    <name type="scientific">Kutzneria viridogrisea</name>
    <dbReference type="NCBI Taxonomy" id="47990"/>
    <lineage>
        <taxon>Bacteria</taxon>
        <taxon>Bacillati</taxon>
        <taxon>Actinomycetota</taxon>
        <taxon>Actinomycetes</taxon>
        <taxon>Pseudonocardiales</taxon>
        <taxon>Pseudonocardiaceae</taxon>
        <taxon>Kutzneria</taxon>
    </lineage>
</organism>
<comment type="caution">
    <text evidence="2">The sequence shown here is derived from an EMBL/GenBank/DDBJ whole genome shotgun (WGS) entry which is preliminary data.</text>
</comment>
<feature type="compositionally biased region" description="Low complexity" evidence="1">
    <location>
        <begin position="46"/>
        <end position="57"/>
    </location>
</feature>
<gene>
    <name evidence="2" type="ORF">BC739_002966</name>
</gene>
<evidence type="ECO:0000313" key="3">
    <source>
        <dbReference type="Proteomes" id="UP000517916"/>
    </source>
</evidence>
<accession>A0ABR6BFV2</accession>
<dbReference type="RefSeq" id="WP_025360430.1">
    <property type="nucleotide sequence ID" value="NZ_BAAABQ010000059.1"/>
</dbReference>